<accession>A0A1R3WNC4</accession>
<organism evidence="2 3">
    <name type="scientific">Yoonia rosea</name>
    <dbReference type="NCBI Taxonomy" id="287098"/>
    <lineage>
        <taxon>Bacteria</taxon>
        <taxon>Pseudomonadati</taxon>
        <taxon>Pseudomonadota</taxon>
        <taxon>Alphaproteobacteria</taxon>
        <taxon>Rhodobacterales</taxon>
        <taxon>Paracoccaceae</taxon>
        <taxon>Yoonia</taxon>
    </lineage>
</organism>
<evidence type="ECO:0000256" key="1">
    <source>
        <dbReference type="SAM" id="SignalP"/>
    </source>
</evidence>
<evidence type="ECO:0000313" key="3">
    <source>
        <dbReference type="Proteomes" id="UP000186997"/>
    </source>
</evidence>
<proteinExistence type="predicted"/>
<dbReference type="Proteomes" id="UP000186997">
    <property type="component" value="Unassembled WGS sequence"/>
</dbReference>
<evidence type="ECO:0000313" key="2">
    <source>
        <dbReference type="EMBL" id="SIT79417.1"/>
    </source>
</evidence>
<reference evidence="3" key="1">
    <citation type="submission" date="2017-01" db="EMBL/GenBank/DDBJ databases">
        <authorList>
            <person name="Varghese N."/>
            <person name="Submissions S."/>
        </authorList>
    </citation>
    <scope>NUCLEOTIDE SEQUENCE [LARGE SCALE GENOMIC DNA]</scope>
    <source>
        <strain evidence="3">DSM 29591</strain>
    </source>
</reference>
<keyword evidence="3" id="KW-1185">Reference proteome</keyword>
<keyword evidence="1" id="KW-0732">Signal</keyword>
<dbReference type="AlphaFoldDB" id="A0A1R3WNC4"/>
<feature type="signal peptide" evidence="1">
    <location>
        <begin position="1"/>
        <end position="19"/>
    </location>
</feature>
<feature type="chain" id="PRO_5010312805" evidence="1">
    <location>
        <begin position="20"/>
        <end position="31"/>
    </location>
</feature>
<sequence length="31" mass="3338">MIRAFALLLLLAACTPAPAELPEGFDPTFTF</sequence>
<protein>
    <submittedName>
        <fullName evidence="2">Uncharacterized protein</fullName>
    </submittedName>
</protein>
<dbReference type="RefSeq" id="WP_055292941.1">
    <property type="nucleotide sequence ID" value="NZ_FTPR01000001.1"/>
</dbReference>
<name>A0A1R3WNC4_9RHOB</name>
<dbReference type="EMBL" id="FTPR01000001">
    <property type="protein sequence ID" value="SIT79417.1"/>
    <property type="molecule type" value="Genomic_DNA"/>
</dbReference>
<gene>
    <name evidence="2" type="ORF">SAMN05421665_0937</name>
</gene>